<evidence type="ECO:0000313" key="11">
    <source>
        <dbReference type="Proteomes" id="UP000254621"/>
    </source>
</evidence>
<protein>
    <submittedName>
        <fullName evidence="10">Aspartyl/glutamyl-tRNA(Asn/Gln) amidotransferase subunit B</fullName>
        <ecNumber evidence="10">6.3.5.-</ecNumber>
    </submittedName>
</protein>
<dbReference type="EMBL" id="UHIV01000004">
    <property type="protein sequence ID" value="SUP59449.1"/>
    <property type="molecule type" value="Genomic_DNA"/>
</dbReference>
<dbReference type="InterPro" id="IPR042114">
    <property type="entry name" value="GatB_C_1"/>
</dbReference>
<reference evidence="10 11" key="1">
    <citation type="submission" date="2018-06" db="EMBL/GenBank/DDBJ databases">
        <authorList>
            <consortium name="Pathogen Informatics"/>
            <person name="Doyle S."/>
        </authorList>
    </citation>
    <scope>NUCLEOTIDE SEQUENCE [LARGE SCALE GENOMIC DNA]</scope>
    <source>
        <strain evidence="10 11">NCTC13645</strain>
    </source>
</reference>
<comment type="catalytic activity">
    <reaction evidence="7">
        <text>L-aspartyl-tRNA(Asn) + L-glutamine + ATP + H2O = L-asparaginyl-tRNA(Asn) + L-glutamate + ADP + phosphate + 2 H(+)</text>
        <dbReference type="Rhea" id="RHEA:14513"/>
        <dbReference type="Rhea" id="RHEA-COMP:9674"/>
        <dbReference type="Rhea" id="RHEA-COMP:9677"/>
        <dbReference type="ChEBI" id="CHEBI:15377"/>
        <dbReference type="ChEBI" id="CHEBI:15378"/>
        <dbReference type="ChEBI" id="CHEBI:29985"/>
        <dbReference type="ChEBI" id="CHEBI:30616"/>
        <dbReference type="ChEBI" id="CHEBI:43474"/>
        <dbReference type="ChEBI" id="CHEBI:58359"/>
        <dbReference type="ChEBI" id="CHEBI:78515"/>
        <dbReference type="ChEBI" id="CHEBI:78516"/>
        <dbReference type="ChEBI" id="CHEBI:456216"/>
    </reaction>
</comment>
<evidence type="ECO:0000256" key="4">
    <source>
        <dbReference type="ARBA" id="ARBA00022840"/>
    </source>
</evidence>
<dbReference type="SUPFAM" id="SSF89095">
    <property type="entry name" value="GatB/YqeY motif"/>
    <property type="match status" value="1"/>
</dbReference>
<dbReference type="AlphaFoldDB" id="A0A380P2K9"/>
<dbReference type="InterPro" id="IPR006075">
    <property type="entry name" value="Asn/Gln-tRNA_Trfase_suB/E_cat"/>
</dbReference>
<keyword evidence="5" id="KW-0648">Protein biosynthesis</keyword>
<dbReference type="EC" id="6.3.5.-" evidence="10"/>
<keyword evidence="10" id="KW-0808">Transferase</keyword>
<sequence length="188" mass="21070">MRVKETADDYRYFPEPDLSPVHISDAWVEKVAAALPESAPDRRKHYVDDLGLEPYDAKVLTQTLEMSNFFDATVAADANPKRAANYLMGDVNAYLNEKQVDLQDTALTPDHLAEMIKLIDDGTISTKMAKRVFTAITKGENPAEFVEANGLKQMSDPAELQPIIDEIWITMNNQLLISIMEKIVQLVS</sequence>
<comment type="catalytic activity">
    <reaction evidence="8">
        <text>L-glutamyl-tRNA(Gln) + L-glutamine + ATP + H2O = L-glutaminyl-tRNA(Gln) + L-glutamate + ADP + phosphate + H(+)</text>
        <dbReference type="Rhea" id="RHEA:17521"/>
        <dbReference type="Rhea" id="RHEA-COMP:9681"/>
        <dbReference type="Rhea" id="RHEA-COMP:9684"/>
        <dbReference type="ChEBI" id="CHEBI:15377"/>
        <dbReference type="ChEBI" id="CHEBI:15378"/>
        <dbReference type="ChEBI" id="CHEBI:29985"/>
        <dbReference type="ChEBI" id="CHEBI:30616"/>
        <dbReference type="ChEBI" id="CHEBI:43474"/>
        <dbReference type="ChEBI" id="CHEBI:58359"/>
        <dbReference type="ChEBI" id="CHEBI:78520"/>
        <dbReference type="ChEBI" id="CHEBI:78521"/>
        <dbReference type="ChEBI" id="CHEBI:456216"/>
    </reaction>
</comment>
<keyword evidence="2 10" id="KW-0436">Ligase</keyword>
<comment type="subunit">
    <text evidence="1">Heterotrimer of A, B and C subunits.</text>
</comment>
<dbReference type="Proteomes" id="UP000254621">
    <property type="component" value="Unassembled WGS sequence"/>
</dbReference>
<evidence type="ECO:0000256" key="3">
    <source>
        <dbReference type="ARBA" id="ARBA00022741"/>
    </source>
</evidence>
<keyword evidence="3" id="KW-0547">Nucleotide-binding</keyword>
<evidence type="ECO:0000256" key="6">
    <source>
        <dbReference type="ARBA" id="ARBA00024799"/>
    </source>
</evidence>
<dbReference type="Pfam" id="PF02934">
    <property type="entry name" value="GatB_N"/>
    <property type="match status" value="1"/>
</dbReference>
<dbReference type="Gene3D" id="1.10.150.380">
    <property type="entry name" value="GatB domain, N-terminal subdomain"/>
    <property type="match status" value="1"/>
</dbReference>
<keyword evidence="4" id="KW-0067">ATP-binding</keyword>
<dbReference type="SMART" id="SM00845">
    <property type="entry name" value="GatB_Yqey"/>
    <property type="match status" value="1"/>
</dbReference>
<dbReference type="InterPro" id="IPR003789">
    <property type="entry name" value="Asn/Gln_tRNA_amidoTrase-B-like"/>
</dbReference>
<dbReference type="GO" id="GO:0005524">
    <property type="term" value="F:ATP binding"/>
    <property type="evidence" value="ECO:0007669"/>
    <property type="project" value="UniProtKB-KW"/>
</dbReference>
<dbReference type="InterPro" id="IPR014746">
    <property type="entry name" value="Gln_synth/guanido_kin_cat_dom"/>
</dbReference>
<dbReference type="GO" id="GO:0050566">
    <property type="term" value="F:asparaginyl-tRNA synthase (glutamine-hydrolyzing) activity"/>
    <property type="evidence" value="ECO:0007669"/>
    <property type="project" value="RHEA"/>
</dbReference>
<dbReference type="STRING" id="1629.IV50_GL000412"/>
<evidence type="ECO:0000256" key="5">
    <source>
        <dbReference type="ARBA" id="ARBA00022917"/>
    </source>
</evidence>
<dbReference type="PANTHER" id="PTHR11659">
    <property type="entry name" value="GLUTAMYL-TRNA GLN AMIDOTRANSFERASE SUBUNIT B MITOCHONDRIAL AND PROKARYOTIC PET112-RELATED"/>
    <property type="match status" value="1"/>
</dbReference>
<evidence type="ECO:0000259" key="9">
    <source>
        <dbReference type="SMART" id="SM00845"/>
    </source>
</evidence>
<accession>A0A380P2K9</accession>
<evidence type="ECO:0000256" key="7">
    <source>
        <dbReference type="ARBA" id="ARBA00047380"/>
    </source>
</evidence>
<dbReference type="GO" id="GO:0050567">
    <property type="term" value="F:glutaminyl-tRNA synthase (glutamine-hydrolyzing) activity"/>
    <property type="evidence" value="ECO:0007669"/>
    <property type="project" value="RHEA"/>
</dbReference>
<name>A0A380P2K9_WEIVI</name>
<evidence type="ECO:0000256" key="8">
    <source>
        <dbReference type="ARBA" id="ARBA00047913"/>
    </source>
</evidence>
<evidence type="ECO:0000256" key="2">
    <source>
        <dbReference type="ARBA" id="ARBA00022598"/>
    </source>
</evidence>
<proteinExistence type="predicted"/>
<organism evidence="10 11">
    <name type="scientific">Weissella viridescens</name>
    <name type="common">Lactobacillus viridescens</name>
    <dbReference type="NCBI Taxonomy" id="1629"/>
    <lineage>
        <taxon>Bacteria</taxon>
        <taxon>Bacillati</taxon>
        <taxon>Bacillota</taxon>
        <taxon>Bacilli</taxon>
        <taxon>Lactobacillales</taxon>
        <taxon>Lactobacillaceae</taxon>
        <taxon>Weissella</taxon>
    </lineage>
</organism>
<dbReference type="GO" id="GO:0070681">
    <property type="term" value="P:glutaminyl-tRNAGln biosynthesis via transamidation"/>
    <property type="evidence" value="ECO:0007669"/>
    <property type="project" value="TreeGrafter"/>
</dbReference>
<dbReference type="GO" id="GO:0016740">
    <property type="term" value="F:transferase activity"/>
    <property type="evidence" value="ECO:0007669"/>
    <property type="project" value="UniProtKB-KW"/>
</dbReference>
<dbReference type="Pfam" id="PF02637">
    <property type="entry name" value="GatB_Yqey"/>
    <property type="match status" value="1"/>
</dbReference>
<feature type="domain" description="Asn/Gln amidotransferase" evidence="9">
    <location>
        <begin position="68"/>
        <end position="180"/>
    </location>
</feature>
<evidence type="ECO:0000256" key="1">
    <source>
        <dbReference type="ARBA" id="ARBA00011123"/>
    </source>
</evidence>
<dbReference type="InterPro" id="IPR018027">
    <property type="entry name" value="Asn/Gln_amidotransferase"/>
</dbReference>
<dbReference type="GO" id="GO:0006412">
    <property type="term" value="P:translation"/>
    <property type="evidence" value="ECO:0007669"/>
    <property type="project" value="UniProtKB-KW"/>
</dbReference>
<dbReference type="InterPro" id="IPR017959">
    <property type="entry name" value="Asn/Gln-tRNA_amidoTrfase_suB/E"/>
</dbReference>
<gene>
    <name evidence="10" type="primary">gatB_1</name>
    <name evidence="10" type="ORF">NCTC13645_01705</name>
</gene>
<dbReference type="PANTHER" id="PTHR11659:SF0">
    <property type="entry name" value="GLUTAMYL-TRNA(GLN) AMIDOTRANSFERASE SUBUNIT B, MITOCHONDRIAL"/>
    <property type="match status" value="1"/>
</dbReference>
<comment type="function">
    <text evidence="6">Allows the formation of correctly charged Asn-tRNA(Asn) or Gln-tRNA(Gln) through the transamidation of misacylated Asp-tRNA(Asn) or Glu-tRNA(Gln) in organisms which lack either or both of asparaginyl-tRNA or glutaminyl-tRNA synthetases. The reaction takes place in the presence of glutamine and ATP through an activated phospho-Asp-tRNA(Asn) or phospho-Glu-tRNA(Gln).</text>
</comment>
<dbReference type="SUPFAM" id="SSF55931">
    <property type="entry name" value="Glutamine synthetase/guanido kinase"/>
    <property type="match status" value="1"/>
</dbReference>
<evidence type="ECO:0000313" key="10">
    <source>
        <dbReference type="EMBL" id="SUP59449.1"/>
    </source>
</evidence>